<keyword evidence="1" id="KW-0193">Cuticle</keyword>
<dbReference type="PROSITE" id="PS51155">
    <property type="entry name" value="CHIT_BIND_RR_2"/>
    <property type="match status" value="1"/>
</dbReference>
<dbReference type="GO" id="GO:0062129">
    <property type="term" value="C:chitin-based extracellular matrix"/>
    <property type="evidence" value="ECO:0007669"/>
    <property type="project" value="TreeGrafter"/>
</dbReference>
<evidence type="ECO:0000256" key="2">
    <source>
        <dbReference type="SAM" id="MobiDB-lite"/>
    </source>
</evidence>
<evidence type="ECO:0000313" key="4">
    <source>
        <dbReference type="EMBL" id="KAG8194850.1"/>
    </source>
</evidence>
<sequence>MFKLVVACTLISFAFAQYQQGGRHYAAQNELTTPYPRNYHPPAPVHYVNIGTDLAGDYKFGYDTGKGPLGQSFREETRLPDGTVKGAYGIMDEQGKQRIIRYTAGKNGFMAEGDGVPIPAPAAAPAAAPAQQYRPAPQQYSAPAQQYSAPTQQYSPPAQQYSPPAQQYAAPVQQYRAAPAATKYDDGQWDPRKDDPYYQDGPAFIDVERLSYNIGTSKQG</sequence>
<feature type="signal peptide" evidence="3">
    <location>
        <begin position="1"/>
        <end position="16"/>
    </location>
</feature>
<dbReference type="InterPro" id="IPR050468">
    <property type="entry name" value="Cuticle_Struct_Prot"/>
</dbReference>
<evidence type="ECO:0000313" key="5">
    <source>
        <dbReference type="Proteomes" id="UP000827092"/>
    </source>
</evidence>
<dbReference type="InterPro" id="IPR000618">
    <property type="entry name" value="Insect_cuticle"/>
</dbReference>
<reference evidence="4 5" key="1">
    <citation type="journal article" date="2022" name="Nat. Ecol. Evol.">
        <title>A masculinizing supergene underlies an exaggerated male reproductive morph in a spider.</title>
        <authorList>
            <person name="Hendrickx F."/>
            <person name="De Corte Z."/>
            <person name="Sonet G."/>
            <person name="Van Belleghem S.M."/>
            <person name="Kostlbacher S."/>
            <person name="Vangestel C."/>
        </authorList>
    </citation>
    <scope>NUCLEOTIDE SEQUENCE [LARGE SCALE GENOMIC DNA]</scope>
    <source>
        <strain evidence="4">W744_W776</strain>
    </source>
</reference>
<feature type="region of interest" description="Disordered" evidence="2">
    <location>
        <begin position="127"/>
        <end position="200"/>
    </location>
</feature>
<feature type="compositionally biased region" description="Basic and acidic residues" evidence="2">
    <location>
        <begin position="183"/>
        <end position="196"/>
    </location>
</feature>
<dbReference type="PANTHER" id="PTHR10380:SF240">
    <property type="match status" value="1"/>
</dbReference>
<keyword evidence="3" id="KW-0732">Signal</keyword>
<dbReference type="Pfam" id="PF00379">
    <property type="entry name" value="Chitin_bind_4"/>
    <property type="match status" value="1"/>
</dbReference>
<gene>
    <name evidence="4" type="ORF">JTE90_017283</name>
</gene>
<dbReference type="GO" id="GO:0008010">
    <property type="term" value="F:structural constituent of chitin-based larval cuticle"/>
    <property type="evidence" value="ECO:0007669"/>
    <property type="project" value="TreeGrafter"/>
</dbReference>
<feature type="compositionally biased region" description="Low complexity" evidence="2">
    <location>
        <begin position="127"/>
        <end position="181"/>
    </location>
</feature>
<keyword evidence="5" id="KW-1185">Reference proteome</keyword>
<accession>A0AAV6VDJ6</accession>
<evidence type="ECO:0000256" key="3">
    <source>
        <dbReference type="SAM" id="SignalP"/>
    </source>
</evidence>
<organism evidence="4 5">
    <name type="scientific">Oedothorax gibbosus</name>
    <dbReference type="NCBI Taxonomy" id="931172"/>
    <lineage>
        <taxon>Eukaryota</taxon>
        <taxon>Metazoa</taxon>
        <taxon>Ecdysozoa</taxon>
        <taxon>Arthropoda</taxon>
        <taxon>Chelicerata</taxon>
        <taxon>Arachnida</taxon>
        <taxon>Araneae</taxon>
        <taxon>Araneomorphae</taxon>
        <taxon>Entelegynae</taxon>
        <taxon>Araneoidea</taxon>
        <taxon>Linyphiidae</taxon>
        <taxon>Erigoninae</taxon>
        <taxon>Oedothorax</taxon>
    </lineage>
</organism>
<name>A0AAV6VDJ6_9ARAC</name>
<comment type="caution">
    <text evidence="4">The sequence shown here is derived from an EMBL/GenBank/DDBJ whole genome shotgun (WGS) entry which is preliminary data.</text>
</comment>
<proteinExistence type="predicted"/>
<dbReference type="Proteomes" id="UP000827092">
    <property type="component" value="Unassembled WGS sequence"/>
</dbReference>
<protein>
    <recommendedName>
        <fullName evidence="6">Cuticle protein</fullName>
    </recommendedName>
</protein>
<evidence type="ECO:0000256" key="1">
    <source>
        <dbReference type="PROSITE-ProRule" id="PRU00497"/>
    </source>
</evidence>
<dbReference type="AlphaFoldDB" id="A0AAV6VDJ6"/>
<feature type="chain" id="PRO_5043742339" description="Cuticle protein" evidence="3">
    <location>
        <begin position="17"/>
        <end position="220"/>
    </location>
</feature>
<dbReference type="EMBL" id="JAFNEN010000098">
    <property type="protein sequence ID" value="KAG8194850.1"/>
    <property type="molecule type" value="Genomic_DNA"/>
</dbReference>
<evidence type="ECO:0008006" key="6">
    <source>
        <dbReference type="Google" id="ProtNLM"/>
    </source>
</evidence>
<dbReference type="PANTHER" id="PTHR10380">
    <property type="entry name" value="CUTICLE PROTEIN"/>
    <property type="match status" value="1"/>
</dbReference>